<evidence type="ECO:0000256" key="4">
    <source>
        <dbReference type="ARBA" id="ARBA00023125"/>
    </source>
</evidence>
<dbReference type="STRING" id="391626.OAN307_c13620"/>
<feature type="domain" description="HTH gntR-type" evidence="6">
    <location>
        <begin position="17"/>
        <end position="85"/>
    </location>
</feature>
<keyword evidence="3" id="KW-0805">Transcription regulation</keyword>
<dbReference type="Pfam" id="PF00155">
    <property type="entry name" value="Aminotran_1_2"/>
    <property type="match status" value="1"/>
</dbReference>
<dbReference type="OrthoDB" id="9804020at2"/>
<protein>
    <submittedName>
        <fullName evidence="7">GntR family transcriptional regulator</fullName>
    </submittedName>
</protein>
<dbReference type="InterPro" id="IPR004839">
    <property type="entry name" value="Aminotransferase_I/II_large"/>
</dbReference>
<name>M9R356_9RHOB</name>
<accession>M9R356</accession>
<dbReference type="EMBL" id="CP003740">
    <property type="protein sequence ID" value="AGI67044.1"/>
    <property type="molecule type" value="Genomic_DNA"/>
</dbReference>
<dbReference type="CDD" id="cd00609">
    <property type="entry name" value="AAT_like"/>
    <property type="match status" value="1"/>
</dbReference>
<evidence type="ECO:0000313" key="7">
    <source>
        <dbReference type="EMBL" id="AGI67044.1"/>
    </source>
</evidence>
<dbReference type="Gene3D" id="1.10.10.10">
    <property type="entry name" value="Winged helix-like DNA-binding domain superfamily/Winged helix DNA-binding domain"/>
    <property type="match status" value="1"/>
</dbReference>
<dbReference type="InterPro" id="IPR036388">
    <property type="entry name" value="WH-like_DNA-bd_sf"/>
</dbReference>
<dbReference type="CDD" id="cd07377">
    <property type="entry name" value="WHTH_GntR"/>
    <property type="match status" value="1"/>
</dbReference>
<dbReference type="Proteomes" id="UP000005307">
    <property type="component" value="Chromosome"/>
</dbReference>
<dbReference type="InterPro" id="IPR036390">
    <property type="entry name" value="WH_DNA-bd_sf"/>
</dbReference>
<keyword evidence="8" id="KW-1185">Reference proteome</keyword>
<dbReference type="PROSITE" id="PS50949">
    <property type="entry name" value="HTH_GNTR"/>
    <property type="match status" value="1"/>
</dbReference>
<dbReference type="Pfam" id="PF00392">
    <property type="entry name" value="GntR"/>
    <property type="match status" value="1"/>
</dbReference>
<reference evidence="7 8" key="1">
    <citation type="journal article" date="2013" name="PLoS ONE">
        <title>Poles Apart: Arctic and Antarctic Octadecabacter strains Share High Genome Plasticity and a New Type of Xanthorhodopsin.</title>
        <authorList>
            <person name="Vollmers J."/>
            <person name="Voget S."/>
            <person name="Dietrich S."/>
            <person name="Gollnow K."/>
            <person name="Smits M."/>
            <person name="Meyer K."/>
            <person name="Brinkhoff T."/>
            <person name="Simon M."/>
            <person name="Daniel R."/>
        </authorList>
    </citation>
    <scope>NUCLEOTIDE SEQUENCE [LARGE SCALE GENOMIC DNA]</scope>
    <source>
        <strain evidence="7 8">307</strain>
    </source>
</reference>
<dbReference type="GO" id="GO:0003700">
    <property type="term" value="F:DNA-binding transcription factor activity"/>
    <property type="evidence" value="ECO:0007669"/>
    <property type="project" value="InterPro"/>
</dbReference>
<sequence>MIVSSTIWEPSLTNAGKSKYKALAQAIRDGIVSGQLVPGSKLPPVRDLAFRVKITPGTVARAYSLLTEEGLLRAEVGRGTFVAKDRARPIEAVSPLVNLPLDTLADFRSSRVPDVGQGRIIDAALVRIGESHRRRHINYPTAETDFEARAAVANWVDQKRLGDVTPEDIVLGYGAQNCCILALQTELHGPNPVILTEELAYPGTRHAGRLLRAQTVGLPMDDEGILPDALVQAYRTHGGQVLLTAAEVHSPTTTRTSLARKIEIARVAQQMNITIIEDDCHTTTVTDIPSYRAILPEQSYLVSSLTKSVSGSLRFGYVIAPVGLNKGLRQTAQSSFYGVSQPILDLCHDLLTSGAAGEIRDRVVLETCRRVRIAVNILGAWDLRWRDDAPFVYLNMPQGWRASSFTLACEKRGILIKPADEFSLSDGFAPNAVRLAINTCVADELFLRALNDMNDLLANPSVLVDS</sequence>
<evidence type="ECO:0000256" key="1">
    <source>
        <dbReference type="ARBA" id="ARBA00005384"/>
    </source>
</evidence>
<dbReference type="InterPro" id="IPR015421">
    <property type="entry name" value="PyrdxlP-dep_Trfase_major"/>
</dbReference>
<dbReference type="PANTHER" id="PTHR46577:SF1">
    <property type="entry name" value="HTH-TYPE TRANSCRIPTIONAL REGULATORY PROTEIN GABR"/>
    <property type="match status" value="1"/>
</dbReference>
<keyword evidence="2" id="KW-0663">Pyridoxal phosphate</keyword>
<dbReference type="InterPro" id="IPR000524">
    <property type="entry name" value="Tscrpt_reg_HTH_GntR"/>
</dbReference>
<comment type="similarity">
    <text evidence="1">In the C-terminal section; belongs to the class-I pyridoxal-phosphate-dependent aminotransferase family.</text>
</comment>
<dbReference type="InterPro" id="IPR051446">
    <property type="entry name" value="HTH_trans_reg/aminotransferase"/>
</dbReference>
<proteinExistence type="inferred from homology"/>
<dbReference type="PANTHER" id="PTHR46577">
    <property type="entry name" value="HTH-TYPE TRANSCRIPTIONAL REGULATORY PROTEIN GABR"/>
    <property type="match status" value="1"/>
</dbReference>
<dbReference type="KEGG" id="oat:OAN307_c13620"/>
<dbReference type="Gene3D" id="3.40.640.10">
    <property type="entry name" value="Type I PLP-dependent aspartate aminotransferase-like (Major domain)"/>
    <property type="match status" value="1"/>
</dbReference>
<dbReference type="InterPro" id="IPR015424">
    <property type="entry name" value="PyrdxlP-dep_Trfase"/>
</dbReference>
<dbReference type="HOGENOM" id="CLU_017584_0_0_5"/>
<evidence type="ECO:0000256" key="5">
    <source>
        <dbReference type="ARBA" id="ARBA00023163"/>
    </source>
</evidence>
<dbReference type="SUPFAM" id="SSF46785">
    <property type="entry name" value="Winged helix' DNA-binding domain"/>
    <property type="match status" value="1"/>
</dbReference>
<evidence type="ECO:0000256" key="2">
    <source>
        <dbReference type="ARBA" id="ARBA00022898"/>
    </source>
</evidence>
<evidence type="ECO:0000259" key="6">
    <source>
        <dbReference type="PROSITE" id="PS50949"/>
    </source>
</evidence>
<dbReference type="eggNOG" id="COG1167">
    <property type="taxonomic scope" value="Bacteria"/>
</dbReference>
<dbReference type="SUPFAM" id="SSF53383">
    <property type="entry name" value="PLP-dependent transferases"/>
    <property type="match status" value="1"/>
</dbReference>
<gene>
    <name evidence="7" type="ORF">OAN307_c13620</name>
</gene>
<keyword evidence="4" id="KW-0238">DNA-binding</keyword>
<evidence type="ECO:0000313" key="8">
    <source>
        <dbReference type="Proteomes" id="UP000005307"/>
    </source>
</evidence>
<keyword evidence="5" id="KW-0804">Transcription</keyword>
<evidence type="ECO:0000256" key="3">
    <source>
        <dbReference type="ARBA" id="ARBA00023015"/>
    </source>
</evidence>
<dbReference type="AlphaFoldDB" id="M9R356"/>
<organism evidence="7 8">
    <name type="scientific">Octadecabacter antarcticus 307</name>
    <dbReference type="NCBI Taxonomy" id="391626"/>
    <lineage>
        <taxon>Bacteria</taxon>
        <taxon>Pseudomonadati</taxon>
        <taxon>Pseudomonadota</taxon>
        <taxon>Alphaproteobacteria</taxon>
        <taxon>Rhodobacterales</taxon>
        <taxon>Roseobacteraceae</taxon>
        <taxon>Octadecabacter</taxon>
    </lineage>
</organism>
<dbReference type="SMART" id="SM00345">
    <property type="entry name" value="HTH_GNTR"/>
    <property type="match status" value="1"/>
</dbReference>
<dbReference type="GO" id="GO:0030170">
    <property type="term" value="F:pyridoxal phosphate binding"/>
    <property type="evidence" value="ECO:0007669"/>
    <property type="project" value="InterPro"/>
</dbReference>
<dbReference type="GO" id="GO:0003677">
    <property type="term" value="F:DNA binding"/>
    <property type="evidence" value="ECO:0007669"/>
    <property type="project" value="UniProtKB-KW"/>
</dbReference>